<dbReference type="EMBL" id="BMAC01000273">
    <property type="protein sequence ID" value="GFP92236.1"/>
    <property type="molecule type" value="Genomic_DNA"/>
</dbReference>
<keyword evidence="3" id="KW-1185">Reference proteome</keyword>
<feature type="transmembrane region" description="Helical" evidence="1">
    <location>
        <begin position="62"/>
        <end position="83"/>
    </location>
</feature>
<gene>
    <name evidence="2" type="ORF">PHJA_001367700</name>
</gene>
<evidence type="ECO:0000256" key="1">
    <source>
        <dbReference type="SAM" id="Phobius"/>
    </source>
</evidence>
<organism evidence="2 3">
    <name type="scientific">Phtheirospermum japonicum</name>
    <dbReference type="NCBI Taxonomy" id="374723"/>
    <lineage>
        <taxon>Eukaryota</taxon>
        <taxon>Viridiplantae</taxon>
        <taxon>Streptophyta</taxon>
        <taxon>Embryophyta</taxon>
        <taxon>Tracheophyta</taxon>
        <taxon>Spermatophyta</taxon>
        <taxon>Magnoliopsida</taxon>
        <taxon>eudicotyledons</taxon>
        <taxon>Gunneridae</taxon>
        <taxon>Pentapetalae</taxon>
        <taxon>asterids</taxon>
        <taxon>lamiids</taxon>
        <taxon>Lamiales</taxon>
        <taxon>Orobanchaceae</taxon>
        <taxon>Orobanchaceae incertae sedis</taxon>
        <taxon>Phtheirospermum</taxon>
    </lineage>
</organism>
<keyword evidence="1" id="KW-1133">Transmembrane helix</keyword>
<evidence type="ECO:0000313" key="3">
    <source>
        <dbReference type="Proteomes" id="UP000653305"/>
    </source>
</evidence>
<name>A0A830BZH1_9LAMI</name>
<proteinExistence type="predicted"/>
<keyword evidence="1" id="KW-0472">Membrane</keyword>
<dbReference type="AlphaFoldDB" id="A0A830BZH1"/>
<comment type="caution">
    <text evidence="2">The sequence shown here is derived from an EMBL/GenBank/DDBJ whole genome shotgun (WGS) entry which is preliminary data.</text>
</comment>
<reference evidence="2" key="1">
    <citation type="submission" date="2020-07" db="EMBL/GenBank/DDBJ databases">
        <title>Ethylene signaling mediates host invasion by parasitic plants.</title>
        <authorList>
            <person name="Yoshida S."/>
        </authorList>
    </citation>
    <scope>NUCLEOTIDE SEQUENCE</scope>
    <source>
        <strain evidence="2">Okayama</strain>
    </source>
</reference>
<sequence length="86" mass="9725">MCLTRTTLDTSSFRISGTFSPALGRSWSPQSLTSGSARWMLYPMARSVTRISLRAWLLSEKVIPEVSGIVFSVILLQFLWFHFPSL</sequence>
<keyword evidence="1" id="KW-0812">Transmembrane</keyword>
<protein>
    <submittedName>
        <fullName evidence="2">Probable calcium-binding protein cml13</fullName>
    </submittedName>
</protein>
<dbReference type="Proteomes" id="UP000653305">
    <property type="component" value="Unassembled WGS sequence"/>
</dbReference>
<accession>A0A830BZH1</accession>
<evidence type="ECO:0000313" key="2">
    <source>
        <dbReference type="EMBL" id="GFP92236.1"/>
    </source>
</evidence>